<dbReference type="Pfam" id="PF01272">
    <property type="entry name" value="GreA_GreB"/>
    <property type="match status" value="1"/>
</dbReference>
<evidence type="ECO:0000313" key="2">
    <source>
        <dbReference type="EMBL" id="SFS52416.1"/>
    </source>
</evidence>
<sequence>MTAAETFTSRTSAADLPEIFLTPAEHDQLSRLVGDHEASGVAGLLQQELDRATVVEERPAHAVGLDRWVHYSDGRAGDLRRVMIVLPQAADIDAGRISALSYVGAGLIGLPEGQSILWPDPSGAVRKLTPVLVEDPDPLEI</sequence>
<dbReference type="EMBL" id="FOZV01000003">
    <property type="protein sequence ID" value="SFS52416.1"/>
    <property type="molecule type" value="Genomic_DNA"/>
</dbReference>
<protein>
    <submittedName>
        <fullName evidence="2">Regulator of nucleoside diphosphate kinase</fullName>
    </submittedName>
</protein>
<keyword evidence="2" id="KW-0808">Transferase</keyword>
<keyword evidence="2" id="KW-0418">Kinase</keyword>
<dbReference type="RefSeq" id="WP_092309373.1">
    <property type="nucleotide sequence ID" value="NZ_FOZV01000003.1"/>
</dbReference>
<dbReference type="InterPro" id="IPR036953">
    <property type="entry name" value="GreA/GreB_C_sf"/>
</dbReference>
<dbReference type="GO" id="GO:0016301">
    <property type="term" value="F:kinase activity"/>
    <property type="evidence" value="ECO:0007669"/>
    <property type="project" value="UniProtKB-KW"/>
</dbReference>
<dbReference type="Proteomes" id="UP000198788">
    <property type="component" value="Unassembled WGS sequence"/>
</dbReference>
<gene>
    <name evidence="2" type="ORF">SAMN05192570_1872</name>
</gene>
<dbReference type="SUPFAM" id="SSF54534">
    <property type="entry name" value="FKBP-like"/>
    <property type="match status" value="1"/>
</dbReference>
<dbReference type="OrthoDB" id="192847at2"/>
<organism evidence="2 3">
    <name type="scientific">Brevundimonas viscosa</name>
    <dbReference type="NCBI Taxonomy" id="871741"/>
    <lineage>
        <taxon>Bacteria</taxon>
        <taxon>Pseudomonadati</taxon>
        <taxon>Pseudomonadota</taxon>
        <taxon>Alphaproteobacteria</taxon>
        <taxon>Caulobacterales</taxon>
        <taxon>Caulobacteraceae</taxon>
        <taxon>Brevundimonas</taxon>
    </lineage>
</organism>
<name>A0A1I6QIX9_9CAUL</name>
<feature type="domain" description="Transcription elongation factor GreA/GreB C-terminal" evidence="1">
    <location>
        <begin position="60"/>
        <end position="128"/>
    </location>
</feature>
<dbReference type="GO" id="GO:0032784">
    <property type="term" value="P:regulation of DNA-templated transcription elongation"/>
    <property type="evidence" value="ECO:0007669"/>
    <property type="project" value="InterPro"/>
</dbReference>
<dbReference type="GO" id="GO:0003677">
    <property type="term" value="F:DNA binding"/>
    <property type="evidence" value="ECO:0007669"/>
    <property type="project" value="InterPro"/>
</dbReference>
<dbReference type="AlphaFoldDB" id="A0A1I6QIX9"/>
<evidence type="ECO:0000259" key="1">
    <source>
        <dbReference type="Pfam" id="PF01272"/>
    </source>
</evidence>
<dbReference type="Gene3D" id="3.10.50.30">
    <property type="entry name" value="Transcription elongation factor, GreA/GreB, C-terminal domain"/>
    <property type="match status" value="1"/>
</dbReference>
<dbReference type="InterPro" id="IPR001437">
    <property type="entry name" value="Tscrpt_elong_fac_GreA/B_C"/>
</dbReference>
<accession>A0A1I6QIX9</accession>
<proteinExistence type="predicted"/>
<reference evidence="3" key="1">
    <citation type="submission" date="2016-10" db="EMBL/GenBank/DDBJ databases">
        <authorList>
            <person name="Varghese N."/>
            <person name="Submissions S."/>
        </authorList>
    </citation>
    <scope>NUCLEOTIDE SEQUENCE [LARGE SCALE GENOMIC DNA]</scope>
    <source>
        <strain evidence="3">CGMCC 1.10683</strain>
    </source>
</reference>
<evidence type="ECO:0000313" key="3">
    <source>
        <dbReference type="Proteomes" id="UP000198788"/>
    </source>
</evidence>
<keyword evidence="3" id="KW-1185">Reference proteome</keyword>
<dbReference type="STRING" id="871741.SAMN05192570_1872"/>